<dbReference type="AlphaFoldDB" id="A0A1H6X463"/>
<evidence type="ECO:0000256" key="7">
    <source>
        <dbReference type="ARBA" id="ARBA00023211"/>
    </source>
</evidence>
<evidence type="ECO:0000256" key="1">
    <source>
        <dbReference type="ARBA" id="ARBA00001424"/>
    </source>
</evidence>
<dbReference type="RefSeq" id="WP_042216225.1">
    <property type="nucleotide sequence ID" value="NZ_BBLU01000016.1"/>
</dbReference>
<evidence type="ECO:0000259" key="8">
    <source>
        <dbReference type="SMART" id="SM01011"/>
    </source>
</evidence>
<dbReference type="PANTHER" id="PTHR43226:SF4">
    <property type="entry name" value="XAA-PRO AMINOPEPTIDASE 3"/>
    <property type="match status" value="1"/>
</dbReference>
<dbReference type="GO" id="GO:0030145">
    <property type="term" value="F:manganese ion binding"/>
    <property type="evidence" value="ECO:0007669"/>
    <property type="project" value="InterPro"/>
</dbReference>
<dbReference type="Proteomes" id="UP000183315">
    <property type="component" value="Unassembled WGS sequence"/>
</dbReference>
<evidence type="ECO:0000313" key="9">
    <source>
        <dbReference type="EMBL" id="SEJ19365.1"/>
    </source>
</evidence>
<dbReference type="SUPFAM" id="SSF55920">
    <property type="entry name" value="Creatinase/aminopeptidase"/>
    <property type="match status" value="1"/>
</dbReference>
<dbReference type="SMART" id="SM01011">
    <property type="entry name" value="AMP_N"/>
    <property type="match status" value="1"/>
</dbReference>
<evidence type="ECO:0000313" key="10">
    <source>
        <dbReference type="Proteomes" id="UP000183315"/>
    </source>
</evidence>
<keyword evidence="5" id="KW-0479">Metal-binding</keyword>
<dbReference type="EMBL" id="FNZI01000002">
    <property type="protein sequence ID" value="SEJ19365.1"/>
    <property type="molecule type" value="Genomic_DNA"/>
</dbReference>
<dbReference type="GO" id="GO:0070006">
    <property type="term" value="F:metalloaminopeptidase activity"/>
    <property type="evidence" value="ECO:0007669"/>
    <property type="project" value="InterPro"/>
</dbReference>
<dbReference type="GO" id="GO:0005829">
    <property type="term" value="C:cytosol"/>
    <property type="evidence" value="ECO:0007669"/>
    <property type="project" value="TreeGrafter"/>
</dbReference>
<dbReference type="InterPro" id="IPR000994">
    <property type="entry name" value="Pept_M24"/>
</dbReference>
<reference evidence="10" key="1">
    <citation type="submission" date="2016-10" db="EMBL/GenBank/DDBJ databases">
        <authorList>
            <person name="Varghese N."/>
        </authorList>
    </citation>
    <scope>NUCLEOTIDE SEQUENCE [LARGE SCALE GENOMIC DNA]</scope>
    <source>
        <strain evidence="10">DSM 24868</strain>
    </source>
</reference>
<organism evidence="9 10">
    <name type="scientific">Demequina mangrovi</name>
    <dbReference type="NCBI Taxonomy" id="1043493"/>
    <lineage>
        <taxon>Bacteria</taxon>
        <taxon>Bacillati</taxon>
        <taxon>Actinomycetota</taxon>
        <taxon>Actinomycetes</taxon>
        <taxon>Micrococcales</taxon>
        <taxon>Demequinaceae</taxon>
        <taxon>Demequina</taxon>
    </lineage>
</organism>
<dbReference type="InterPro" id="IPR052433">
    <property type="entry name" value="X-Pro_dipept-like"/>
</dbReference>
<keyword evidence="7" id="KW-0464">Manganese</keyword>
<proteinExistence type="inferred from homology"/>
<comment type="similarity">
    <text evidence="3">Belongs to the peptidase M24B family.</text>
</comment>
<dbReference type="InterPro" id="IPR036005">
    <property type="entry name" value="Creatinase/aminopeptidase-like"/>
</dbReference>
<keyword evidence="9" id="KW-0645">Protease</keyword>
<dbReference type="SUPFAM" id="SSF53092">
    <property type="entry name" value="Creatinase/prolidase N-terminal domain"/>
    <property type="match status" value="1"/>
</dbReference>
<dbReference type="InterPro" id="IPR007865">
    <property type="entry name" value="Aminopep_P_N"/>
</dbReference>
<evidence type="ECO:0000256" key="5">
    <source>
        <dbReference type="ARBA" id="ARBA00022723"/>
    </source>
</evidence>
<comment type="catalytic activity">
    <reaction evidence="1">
        <text>Release of any N-terminal amino acid, including proline, that is linked to proline, even from a dipeptide or tripeptide.</text>
        <dbReference type="EC" id="3.4.11.9"/>
    </reaction>
</comment>
<dbReference type="CDD" id="cd01087">
    <property type="entry name" value="Prolidase"/>
    <property type="match status" value="1"/>
</dbReference>
<dbReference type="InterPro" id="IPR029149">
    <property type="entry name" value="Creatin/AminoP/Spt16_N"/>
</dbReference>
<keyword evidence="9" id="KW-0031">Aminopeptidase</keyword>
<dbReference type="GO" id="GO:0006508">
    <property type="term" value="P:proteolysis"/>
    <property type="evidence" value="ECO:0007669"/>
    <property type="project" value="TreeGrafter"/>
</dbReference>
<name>A0A1H6X463_9MICO</name>
<dbReference type="Pfam" id="PF05195">
    <property type="entry name" value="AMP_N"/>
    <property type="match status" value="1"/>
</dbReference>
<feature type="domain" description="Aminopeptidase P N-terminal" evidence="8">
    <location>
        <begin position="39"/>
        <end position="186"/>
    </location>
</feature>
<protein>
    <recommendedName>
        <fullName evidence="4">Xaa-Pro aminopeptidase</fullName>
        <ecNumber evidence="4">3.4.11.9</ecNumber>
    </recommendedName>
</protein>
<keyword evidence="10" id="KW-1185">Reference proteome</keyword>
<evidence type="ECO:0000256" key="2">
    <source>
        <dbReference type="ARBA" id="ARBA00001936"/>
    </source>
</evidence>
<evidence type="ECO:0000256" key="6">
    <source>
        <dbReference type="ARBA" id="ARBA00022801"/>
    </source>
</evidence>
<dbReference type="Pfam" id="PF00557">
    <property type="entry name" value="Peptidase_M24"/>
    <property type="match status" value="1"/>
</dbReference>
<evidence type="ECO:0000256" key="3">
    <source>
        <dbReference type="ARBA" id="ARBA00008766"/>
    </source>
</evidence>
<dbReference type="PANTHER" id="PTHR43226">
    <property type="entry name" value="XAA-PRO AMINOPEPTIDASE 3"/>
    <property type="match status" value="1"/>
</dbReference>
<evidence type="ECO:0000256" key="4">
    <source>
        <dbReference type="ARBA" id="ARBA00012574"/>
    </source>
</evidence>
<dbReference type="eggNOG" id="COG0006">
    <property type="taxonomic scope" value="Bacteria"/>
</dbReference>
<keyword evidence="6" id="KW-0378">Hydrolase</keyword>
<accession>A0A1H6X463</accession>
<dbReference type="STRING" id="1043493.SAMN05421637_1106"/>
<sequence>MNDKVETNKARTTRPATQEFKDFMGQHWAPHEDVEVTRIAAAPYAAERRARLSAMFPGQRIVVPAGTLKTRANDTDYRFRPSSDFTYLTGLGLDHEPGALLIFEPLEGAEGHDVTLYLVPPAQPGDEGFYSDPAAGEFWIGRRNGLAEFEAMTGIATKALSDLPQGVRTANQPGKSVRIALSEMRFVKDEYEIQQIRDAVNATIAGFERVIPELPRAIAHKRGERVIEATFDGHAREEGNTVGYETIAAAGPHATTLHWISNTGQVREGDLLLLDAGVEVESLYTADITRTLPISGEYTALQRRVYEIVLEAADAAFAIVKPGIRFLDVHLAAMEVIEKRLNEWGIAPEQVDPESKLYRRWMVHGTCHHLGLDVHDCAEAKRELYLEGIVEPGMVFTIEPGLYFQEGDLIAPAELRGIGVRIEDDILVTEDGAENLSAALPRDPDEVEAWMARLAR</sequence>
<gene>
    <name evidence="9" type="ORF">SAMN05421637_1106</name>
</gene>
<comment type="cofactor">
    <cofactor evidence="2">
        <name>Mn(2+)</name>
        <dbReference type="ChEBI" id="CHEBI:29035"/>
    </cofactor>
</comment>
<dbReference type="EC" id="3.4.11.9" evidence="4"/>
<dbReference type="Gene3D" id="3.90.230.10">
    <property type="entry name" value="Creatinase/methionine aminopeptidase superfamily"/>
    <property type="match status" value="1"/>
</dbReference>